<evidence type="ECO:0008006" key="5">
    <source>
        <dbReference type="Google" id="ProtNLM"/>
    </source>
</evidence>
<keyword evidence="2" id="KW-0732">Signal</keyword>
<evidence type="ECO:0000313" key="4">
    <source>
        <dbReference type="Proteomes" id="UP000191285"/>
    </source>
</evidence>
<dbReference type="AlphaFoldDB" id="A0A1V6SSF2"/>
<comment type="caution">
    <text evidence="3">The sequence shown here is derived from an EMBL/GenBank/DDBJ whole genome shotgun (WGS) entry which is preliminary data.</text>
</comment>
<dbReference type="EMBL" id="MLKD01000023">
    <property type="protein sequence ID" value="OQE16680.1"/>
    <property type="molecule type" value="Genomic_DNA"/>
</dbReference>
<sequence>MRFSITALVVGLFTCKSLGGSLQVIDDNRECKIYSSDNHGCTGYSAPFAKLDGDDCSNLSFAYKNSRIGLSFVDIGACGMSNGKNVAWIQVDRTGEVTFFNQNGDKAKCQLDNGLKTGSSCTAVDTDTSTSASTTQSESNSSTSTTSSTPTTSSSSATTTTTTESAASTCACT</sequence>
<dbReference type="OrthoDB" id="4288742at2759"/>
<organism evidence="3 4">
    <name type="scientific">Penicillium steckii</name>
    <dbReference type="NCBI Taxonomy" id="303698"/>
    <lineage>
        <taxon>Eukaryota</taxon>
        <taxon>Fungi</taxon>
        <taxon>Dikarya</taxon>
        <taxon>Ascomycota</taxon>
        <taxon>Pezizomycotina</taxon>
        <taxon>Eurotiomycetes</taxon>
        <taxon>Eurotiomycetidae</taxon>
        <taxon>Eurotiales</taxon>
        <taxon>Aspergillaceae</taxon>
        <taxon>Penicillium</taxon>
    </lineage>
</organism>
<evidence type="ECO:0000313" key="3">
    <source>
        <dbReference type="EMBL" id="OQE16680.1"/>
    </source>
</evidence>
<evidence type="ECO:0000256" key="2">
    <source>
        <dbReference type="SAM" id="SignalP"/>
    </source>
</evidence>
<name>A0A1V6SSF2_9EURO</name>
<protein>
    <recommendedName>
        <fullName evidence="5">Cyanovirin-N domain-containing protein</fullName>
    </recommendedName>
</protein>
<gene>
    <name evidence="3" type="ORF">PENSTE_c023G05685</name>
</gene>
<feature type="region of interest" description="Disordered" evidence="1">
    <location>
        <begin position="124"/>
        <end position="173"/>
    </location>
</feature>
<feature type="signal peptide" evidence="2">
    <location>
        <begin position="1"/>
        <end position="19"/>
    </location>
</feature>
<proteinExistence type="predicted"/>
<keyword evidence="4" id="KW-1185">Reference proteome</keyword>
<reference evidence="4" key="1">
    <citation type="journal article" date="2017" name="Nat. Microbiol.">
        <title>Global analysis of biosynthetic gene clusters reveals vast potential of secondary metabolite production in Penicillium species.</title>
        <authorList>
            <person name="Nielsen J.C."/>
            <person name="Grijseels S."/>
            <person name="Prigent S."/>
            <person name="Ji B."/>
            <person name="Dainat J."/>
            <person name="Nielsen K.F."/>
            <person name="Frisvad J.C."/>
            <person name="Workman M."/>
            <person name="Nielsen J."/>
        </authorList>
    </citation>
    <scope>NUCLEOTIDE SEQUENCE [LARGE SCALE GENOMIC DNA]</scope>
    <source>
        <strain evidence="4">IBT 24891</strain>
    </source>
</reference>
<dbReference type="Proteomes" id="UP000191285">
    <property type="component" value="Unassembled WGS sequence"/>
</dbReference>
<accession>A0A1V6SSF2</accession>
<evidence type="ECO:0000256" key="1">
    <source>
        <dbReference type="SAM" id="MobiDB-lite"/>
    </source>
</evidence>
<feature type="chain" id="PRO_5012121974" description="Cyanovirin-N domain-containing protein" evidence="2">
    <location>
        <begin position="20"/>
        <end position="173"/>
    </location>
</feature>